<dbReference type="Gene3D" id="3.10.100.10">
    <property type="entry name" value="Mannose-Binding Protein A, subunit A"/>
    <property type="match status" value="1"/>
</dbReference>
<dbReference type="Pfam" id="PF00059">
    <property type="entry name" value="Lectin_C"/>
    <property type="match status" value="1"/>
</dbReference>
<proteinExistence type="predicted"/>
<dbReference type="CDD" id="cd00037">
    <property type="entry name" value="CLECT"/>
    <property type="match status" value="1"/>
</dbReference>
<dbReference type="AlphaFoldDB" id="A0A0C2FCQ5"/>
<dbReference type="InterPro" id="IPR050111">
    <property type="entry name" value="C-type_lectin/snaclec_domain"/>
</dbReference>
<dbReference type="PROSITE" id="PS50041">
    <property type="entry name" value="C_TYPE_LECTIN_2"/>
    <property type="match status" value="1"/>
</dbReference>
<accession>A0A0C2FCQ5</accession>
<dbReference type="InterPro" id="IPR016187">
    <property type="entry name" value="CTDL_fold"/>
</dbReference>
<feature type="domain" description="C-type lectin" evidence="1">
    <location>
        <begin position="18"/>
        <end position="109"/>
    </location>
</feature>
<protein>
    <submittedName>
        <fullName evidence="2">Lectin C-type domain protein</fullName>
    </submittedName>
</protein>
<dbReference type="InterPro" id="IPR001304">
    <property type="entry name" value="C-type_lectin-like"/>
</dbReference>
<keyword evidence="3" id="KW-1185">Reference proteome</keyword>
<dbReference type="PANTHER" id="PTHR22803">
    <property type="entry name" value="MANNOSE, PHOSPHOLIPASE, LECTIN RECEPTOR RELATED"/>
    <property type="match status" value="1"/>
</dbReference>
<dbReference type="EMBL" id="KN792193">
    <property type="protein sequence ID" value="KIH42826.1"/>
    <property type="molecule type" value="Genomic_DNA"/>
</dbReference>
<dbReference type="OrthoDB" id="5841082at2759"/>
<dbReference type="InterPro" id="IPR016186">
    <property type="entry name" value="C-type_lectin-like/link_sf"/>
</dbReference>
<dbReference type="Proteomes" id="UP000054047">
    <property type="component" value="Unassembled WGS sequence"/>
</dbReference>
<organism evidence="2 3">
    <name type="scientific">Ancylostoma duodenale</name>
    <dbReference type="NCBI Taxonomy" id="51022"/>
    <lineage>
        <taxon>Eukaryota</taxon>
        <taxon>Metazoa</taxon>
        <taxon>Ecdysozoa</taxon>
        <taxon>Nematoda</taxon>
        <taxon>Chromadorea</taxon>
        <taxon>Rhabditida</taxon>
        <taxon>Rhabditina</taxon>
        <taxon>Rhabditomorpha</taxon>
        <taxon>Strongyloidea</taxon>
        <taxon>Ancylostomatidae</taxon>
        <taxon>Ancylostomatinae</taxon>
        <taxon>Ancylostoma</taxon>
    </lineage>
</organism>
<dbReference type="SMART" id="SM00034">
    <property type="entry name" value="CLECT"/>
    <property type="match status" value="1"/>
</dbReference>
<evidence type="ECO:0000313" key="3">
    <source>
        <dbReference type="Proteomes" id="UP000054047"/>
    </source>
</evidence>
<feature type="non-terminal residue" evidence="2">
    <location>
        <position position="109"/>
    </location>
</feature>
<evidence type="ECO:0000259" key="1">
    <source>
        <dbReference type="PROSITE" id="PS50041"/>
    </source>
</evidence>
<feature type="non-terminal residue" evidence="2">
    <location>
        <position position="1"/>
    </location>
</feature>
<evidence type="ECO:0000313" key="2">
    <source>
        <dbReference type="EMBL" id="KIH42826.1"/>
    </source>
</evidence>
<gene>
    <name evidence="2" type="ORF">ANCDUO_27184</name>
</gene>
<reference evidence="2 3" key="1">
    <citation type="submission" date="2013-12" db="EMBL/GenBank/DDBJ databases">
        <title>Draft genome of the parsitic nematode Ancylostoma duodenale.</title>
        <authorList>
            <person name="Mitreva M."/>
        </authorList>
    </citation>
    <scope>NUCLEOTIDE SEQUENCE [LARGE SCALE GENOMIC DNA]</scope>
    <source>
        <strain evidence="2 3">Zhejiang</strain>
    </source>
</reference>
<dbReference type="SUPFAM" id="SSF56436">
    <property type="entry name" value="C-type lectin-like"/>
    <property type="match status" value="1"/>
</dbReference>
<sequence length="109" mass="12713">PLRTARVTAYQQVELVLEPMDYRNATRACRSAGGNLVSIHSNEHNSMIYDMVECNKSTHREDGCAWIGMSWRNKTRRWRWDDGTKKWYTKWTRGEPSDMCCGNPRLCIG</sequence>
<name>A0A0C2FCQ5_9BILA</name>